<feature type="domain" description="Ubiquitin-like" evidence="2">
    <location>
        <begin position="651"/>
        <end position="727"/>
    </location>
</feature>
<dbReference type="Gene3D" id="3.10.20.90">
    <property type="entry name" value="Phosphatidylinositol 3-kinase Catalytic Subunit, Chain A, domain 1"/>
    <property type="match status" value="20"/>
</dbReference>
<feature type="domain" description="Ubiquitin-like" evidence="2">
    <location>
        <begin position="1031"/>
        <end position="1100"/>
    </location>
</feature>
<evidence type="ECO:0000313" key="3">
    <source>
        <dbReference type="EMBL" id="CAJ1949366.1"/>
    </source>
</evidence>
<evidence type="ECO:0000259" key="2">
    <source>
        <dbReference type="PROSITE" id="PS50053"/>
    </source>
</evidence>
<dbReference type="SMART" id="SM00213">
    <property type="entry name" value="UBQ"/>
    <property type="match status" value="19"/>
</dbReference>
<feature type="domain" description="Ubiquitin-like" evidence="2">
    <location>
        <begin position="1104"/>
        <end position="1180"/>
    </location>
</feature>
<reference evidence="3" key="1">
    <citation type="submission" date="2023-08" db="EMBL/GenBank/DDBJ databases">
        <authorList>
            <person name="Audoor S."/>
            <person name="Bilcke G."/>
        </authorList>
    </citation>
    <scope>NUCLEOTIDE SEQUENCE</scope>
</reference>
<dbReference type="Proteomes" id="UP001295423">
    <property type="component" value="Unassembled WGS sequence"/>
</dbReference>
<feature type="domain" description="Ubiquitin-like" evidence="2">
    <location>
        <begin position="276"/>
        <end position="345"/>
    </location>
</feature>
<feature type="domain" description="Ubiquitin-like" evidence="2">
    <location>
        <begin position="349"/>
        <end position="425"/>
    </location>
</feature>
<sequence>MRIQVFTPKGEKVVVEVDPNDTISDVQAKVEAEAGLDRDTQRFTIHGERNVFQEPMNIYVRDTTGRKFLVDNVQPLDSVGDIKKRIEYQEAIPAKDQYMLFGQTALNDNSQTLFDYGIKHKSIIDLEPMTIFIKTIKGDIFELMVEPKDTVADIKRQIFEQKAVPLDEIILTADGESLTNNSKLSDCGIKHRDTLVLNPLTILVKDGTNKGQGKMYTFVYEATDAIEDIKNTIVDVIGIPMHEQLLSFEGEMLIKNGRTLRECGLKHQSMLDLEQMKIRIKTFQGDKFKLDVEQTDTVQSIKERVMEKKGIPLKDQILMFFEDRLDDTDKTLVDCGIQHNDKLEVEEHMKVIVQDDTNNGGGKTYVFYTEETYPMSKISAMIADEVGIPEGDQLLSYSESMINEDSMNTTLKDYGIKHKSTIHLVQMMINIQTFQGDTFDLPVEPTDSLQSIKDRILEMKGIPLVDQIPLFNNKRLGDMDQTLLDCGIYHLDGIVVEEHMKVIVQDDTKNGGGKTYVLYTEETYPISKISEMIVEEVGISRDDQILSYQQSLLDDQDMGTTLKNYGIKHKSTIHLVQMIVHVTTFQGDEFDLSVELTDTLQSIKDRVLEMKGIPMKDQILWYDDKRQDDTKPTLLDCGVAHLDKFVIEEHMKVFVKDDTRNGGGEVYTFYTEETDPIDKIAQMIVDELGIPKETQLLSFKDSLIEDKDMGMSLKEYGIEHKSKIHALQMKIKVNTFQGDKFKMDVERTDTLQSIKERIMEKKEIPLKDQLVFFNGDRLDDTSLTLVDCGIEHNDKLVIEEHMKIIVQDDTKNGGGKTYLFYTEETFPISKIAEMIVGEVGIPRDDQILSYEDSLIFEKDMDSTLKNYGIKHKSTIRLVQMIVSIKTFQGDTFDLSVEPTDSLQSIKDRVLEMKGIPLKDQLLWFNGNRLDDTDRTLLDCGIEHLDKLVIEEHMKVLVKNDTKNGGGKVYTFYTEETYPISKITKMIADEVGIPKGDQLLSYQESLISEEDMGTTLKDYGIKHKSTIHAIQMQIKINTFQGDKFNMDVEKTDKVKDIKDRIKEMKGIPLKDQILWYGDERLSDKTLSLTDCGIHHMDTVKVEEHMKITVQDDTKNGGGKTYLFYTEESDAISKIAMMISAEVGIPKEIQLLSYEESLIGIKDMGTTLKDYGIKHKTTIHAIQMTVAVKTFQGDKFDFEVEQTDTLQSIKDRVLDMTDIPLIDQVLFFDEKRLDDMNQTLVGCGIQHLDKLIIEEHMKINVQDDTKKGDGKVYMFYTQETFPISKVMDMIADEVGIPKKKQLLSYDETLIYDKDVGTSLKDYGIKHQSTIHLVQMMITVKTFQGDTFMMTVDPSDKCQRIKQKVKDMKDIPLNDQILIFNDRRCSDMDSFKICGIKHGDTVFIAQAMKVNIQDDTRGANGKIYTFYMEENDIIHDVAMLIQDKIGIEKDKQRMTFNDEKLEEEDKSLKDCGIKHDDTIHVKKSYIPVDWKKTVEEKYGKVKVTTYNVDYTLDKGVIAGIKDEKEVEIDITGRRKSEMVQQQMDFMAKSPSKYRKSMMTNQEFLDEMASPKKTPTKNRQSMMPIANAGLLEETATPKKTPTKSRQSMMPIASAGLLEETATPKKTPKKNKKAKSIMTDTVLLEETDVLEEMASPKKTPKKKSKKAKSMMTGTALLEDSDILEETATPKKKKKKKKAASVILEES</sequence>
<feature type="domain" description="Ubiquitin-like" evidence="2">
    <location>
        <begin position="200"/>
        <end position="273"/>
    </location>
</feature>
<feature type="domain" description="Ubiquitin-like" evidence="2">
    <location>
        <begin position="880"/>
        <end position="949"/>
    </location>
</feature>
<organism evidence="3 4">
    <name type="scientific">Cylindrotheca closterium</name>
    <dbReference type="NCBI Taxonomy" id="2856"/>
    <lineage>
        <taxon>Eukaryota</taxon>
        <taxon>Sar</taxon>
        <taxon>Stramenopiles</taxon>
        <taxon>Ochrophyta</taxon>
        <taxon>Bacillariophyta</taxon>
        <taxon>Bacillariophyceae</taxon>
        <taxon>Bacillariophycidae</taxon>
        <taxon>Bacillariales</taxon>
        <taxon>Bacillariaceae</taxon>
        <taxon>Cylindrotheca</taxon>
    </lineage>
</organism>
<comment type="caution">
    <text evidence="3">The sequence shown here is derived from an EMBL/GenBank/DDBJ whole genome shotgun (WGS) entry which is preliminary data.</text>
</comment>
<feature type="compositionally biased region" description="Basic residues" evidence="1">
    <location>
        <begin position="1684"/>
        <end position="1693"/>
    </location>
</feature>
<dbReference type="PANTHER" id="PTHR10666">
    <property type="entry name" value="UBIQUITIN"/>
    <property type="match status" value="1"/>
</dbReference>
<dbReference type="Pfam" id="PF00240">
    <property type="entry name" value="ubiquitin"/>
    <property type="match status" value="17"/>
</dbReference>
<feature type="domain" description="Ubiquitin-like" evidence="2">
    <location>
        <begin position="1333"/>
        <end position="1401"/>
    </location>
</feature>
<feature type="domain" description="Ubiquitin-like" evidence="2">
    <location>
        <begin position="1255"/>
        <end position="1331"/>
    </location>
</feature>
<dbReference type="PROSITE" id="PS50053">
    <property type="entry name" value="UBIQUITIN_2"/>
    <property type="match status" value="20"/>
</dbReference>
<feature type="domain" description="Ubiquitin-like" evidence="2">
    <location>
        <begin position="129"/>
        <end position="197"/>
    </location>
</feature>
<proteinExistence type="predicted"/>
<feature type="domain" description="Ubiquitin-like" evidence="2">
    <location>
        <begin position="500"/>
        <end position="576"/>
    </location>
</feature>
<evidence type="ECO:0000313" key="4">
    <source>
        <dbReference type="Proteomes" id="UP001295423"/>
    </source>
</evidence>
<accession>A0AAD2FQD4</accession>
<feature type="domain" description="Ubiquitin-like" evidence="2">
    <location>
        <begin position="427"/>
        <end position="488"/>
    </location>
</feature>
<keyword evidence="4" id="KW-1185">Reference proteome</keyword>
<gene>
    <name evidence="3" type="ORF">CYCCA115_LOCUS12058</name>
</gene>
<dbReference type="InterPro" id="IPR000626">
    <property type="entry name" value="Ubiquitin-like_dom"/>
</dbReference>
<feature type="domain" description="Ubiquitin-like" evidence="2">
    <location>
        <begin position="1"/>
        <end position="48"/>
    </location>
</feature>
<feature type="domain" description="Ubiquitin-like" evidence="2">
    <location>
        <begin position="1405"/>
        <end position="1478"/>
    </location>
</feature>
<feature type="domain" description="Ubiquitin-like" evidence="2">
    <location>
        <begin position="729"/>
        <end position="798"/>
    </location>
</feature>
<dbReference type="CDD" id="cd17039">
    <property type="entry name" value="Ubl_ubiquitin_like"/>
    <property type="match status" value="16"/>
</dbReference>
<feature type="domain" description="Ubiquitin-like" evidence="2">
    <location>
        <begin position="953"/>
        <end position="1029"/>
    </location>
</feature>
<dbReference type="InterPro" id="IPR029071">
    <property type="entry name" value="Ubiquitin-like_domsf"/>
</dbReference>
<dbReference type="SUPFAM" id="SSF54236">
    <property type="entry name" value="Ubiquitin-like"/>
    <property type="match status" value="20"/>
</dbReference>
<protein>
    <recommendedName>
        <fullName evidence="2">Ubiquitin-like domain-containing protein</fullName>
    </recommendedName>
</protein>
<name>A0AAD2FQD4_9STRA</name>
<evidence type="ECO:0000256" key="1">
    <source>
        <dbReference type="SAM" id="MobiDB-lite"/>
    </source>
</evidence>
<feature type="domain" description="Ubiquitin-like" evidence="2">
    <location>
        <begin position="56"/>
        <end position="126"/>
    </location>
</feature>
<feature type="domain" description="Ubiquitin-like" evidence="2">
    <location>
        <begin position="802"/>
        <end position="878"/>
    </location>
</feature>
<dbReference type="EMBL" id="CAKOGP040001758">
    <property type="protein sequence ID" value="CAJ1949366.1"/>
    <property type="molecule type" value="Genomic_DNA"/>
</dbReference>
<feature type="domain" description="Ubiquitin-like" evidence="2">
    <location>
        <begin position="1182"/>
        <end position="1251"/>
    </location>
</feature>
<feature type="compositionally biased region" description="Basic residues" evidence="1">
    <location>
        <begin position="1653"/>
        <end position="1663"/>
    </location>
</feature>
<feature type="region of interest" description="Disordered" evidence="1">
    <location>
        <begin position="1646"/>
        <end position="1701"/>
    </location>
</feature>
<dbReference type="InterPro" id="IPR050158">
    <property type="entry name" value="Ubiquitin_ubiquitin-like"/>
</dbReference>
<feature type="domain" description="Ubiquitin-like" evidence="2">
    <location>
        <begin position="578"/>
        <end position="639"/>
    </location>
</feature>